<protein>
    <submittedName>
        <fullName evidence="2">Uncharacterized protein</fullName>
    </submittedName>
</protein>
<dbReference type="RefSeq" id="WP_012399157.1">
    <property type="nucleotide sequence ID" value="NC_010617.1"/>
</dbReference>
<dbReference type="STRING" id="378753.KRH_20890"/>
<dbReference type="PROSITE" id="PS51257">
    <property type="entry name" value="PROKAR_LIPOPROTEIN"/>
    <property type="match status" value="1"/>
</dbReference>
<feature type="transmembrane region" description="Helical" evidence="1">
    <location>
        <begin position="12"/>
        <end position="35"/>
    </location>
</feature>
<proteinExistence type="predicted"/>
<name>B2GHG0_KOCRD</name>
<gene>
    <name evidence="2" type="ordered locus">KRH_20890</name>
</gene>
<dbReference type="eggNOG" id="ENOG5031Z5F">
    <property type="taxonomic scope" value="Bacteria"/>
</dbReference>
<evidence type="ECO:0000256" key="1">
    <source>
        <dbReference type="SAM" id="Phobius"/>
    </source>
</evidence>
<keyword evidence="1" id="KW-1133">Transmembrane helix</keyword>
<organism evidence="2 3">
    <name type="scientific">Kocuria rhizophila (strain ATCC 9341 / DSM 348 / NBRC 103217 / DC2201)</name>
    <dbReference type="NCBI Taxonomy" id="378753"/>
    <lineage>
        <taxon>Bacteria</taxon>
        <taxon>Bacillati</taxon>
        <taxon>Actinomycetota</taxon>
        <taxon>Actinomycetes</taxon>
        <taxon>Micrococcales</taxon>
        <taxon>Micrococcaceae</taxon>
        <taxon>Kocuria</taxon>
    </lineage>
</organism>
<accession>B2GHG0</accession>
<dbReference type="AlphaFoldDB" id="B2GHG0"/>
<sequence>MTPLLRHHRLENGLYQLSAVLGVFTACVYTASFLFTDWSVHAPYAPFFLAVTTGSFTLCAVTVSLVRLFHEDQCPGPEDSSDLLDTERIVLGFTRDPHHTGSTRGALPR</sequence>
<keyword evidence="3" id="KW-1185">Reference proteome</keyword>
<keyword evidence="1" id="KW-0812">Transmembrane</keyword>
<dbReference type="KEGG" id="krh:KRH_20890"/>
<dbReference type="Proteomes" id="UP000008838">
    <property type="component" value="Chromosome"/>
</dbReference>
<dbReference type="EMBL" id="AP009152">
    <property type="protein sequence ID" value="BAG30436.1"/>
    <property type="molecule type" value="Genomic_DNA"/>
</dbReference>
<feature type="transmembrane region" description="Helical" evidence="1">
    <location>
        <begin position="47"/>
        <end position="69"/>
    </location>
</feature>
<reference evidence="2 3" key="1">
    <citation type="journal article" date="2008" name="J. Bacteriol.">
        <title>Complete genome sequence of the soil actinomycete Kocuria rhizophila.</title>
        <authorList>
            <person name="Takarada H."/>
            <person name="Sekine M."/>
            <person name="Kosugi H."/>
            <person name="Matsuo Y."/>
            <person name="Fujisawa T."/>
            <person name="Omata S."/>
            <person name="Kishi E."/>
            <person name="Shimizu A."/>
            <person name="Tsukatani N."/>
            <person name="Tanikawa S."/>
            <person name="Fujita N."/>
            <person name="Harayama S."/>
        </authorList>
    </citation>
    <scope>NUCLEOTIDE SEQUENCE [LARGE SCALE GENOMIC DNA]</scope>
    <source>
        <strain evidence="3">ATCC 9341 / DSM 348 / NBRC 103217 / DC2201</strain>
    </source>
</reference>
<evidence type="ECO:0000313" key="2">
    <source>
        <dbReference type="EMBL" id="BAG30436.1"/>
    </source>
</evidence>
<dbReference type="HOGENOM" id="CLU_2180358_0_0_11"/>
<evidence type="ECO:0000313" key="3">
    <source>
        <dbReference type="Proteomes" id="UP000008838"/>
    </source>
</evidence>
<keyword evidence="1" id="KW-0472">Membrane</keyword>